<dbReference type="OrthoDB" id="9797509at2"/>
<proteinExistence type="predicted"/>
<keyword evidence="2" id="KW-1185">Reference proteome</keyword>
<name>W0RKT0_9BACT</name>
<evidence type="ECO:0000313" key="2">
    <source>
        <dbReference type="Proteomes" id="UP000019151"/>
    </source>
</evidence>
<dbReference type="RefSeq" id="WP_025412506.1">
    <property type="nucleotide sequence ID" value="NZ_CP007128.1"/>
</dbReference>
<dbReference type="InParanoid" id="W0RKT0"/>
<gene>
    <name evidence="1" type="ORF">J421_3510</name>
</gene>
<dbReference type="AlphaFoldDB" id="W0RKT0"/>
<dbReference type="Proteomes" id="UP000019151">
    <property type="component" value="Chromosome"/>
</dbReference>
<dbReference type="eggNOG" id="ENOG50341TI">
    <property type="taxonomic scope" value="Bacteria"/>
</dbReference>
<sequence>MPVLFRGKQPESSVWRRFRSGADDFTFVQEAEYFEARVVANAERIVDLLHALAESLPPAVDVAIEDVRERRAWVGSGIALPDVREAIARLKAPLAAYGGVEFAVYTAEDQLTLTADLELYVYARTDRWLYILQGKGLHEVMSFEPQGWEFDADALGAAPELSDAVAAAAERLGLEAR</sequence>
<dbReference type="KEGG" id="gba:J421_3510"/>
<organism evidence="1 2">
    <name type="scientific">Gemmatirosa kalamazoonensis</name>
    <dbReference type="NCBI Taxonomy" id="861299"/>
    <lineage>
        <taxon>Bacteria</taxon>
        <taxon>Pseudomonadati</taxon>
        <taxon>Gemmatimonadota</taxon>
        <taxon>Gemmatimonadia</taxon>
        <taxon>Gemmatimonadales</taxon>
        <taxon>Gemmatimonadaceae</taxon>
        <taxon>Gemmatirosa</taxon>
    </lineage>
</organism>
<dbReference type="HOGENOM" id="CLU_1515824_0_0_0"/>
<accession>W0RKT0</accession>
<protein>
    <submittedName>
        <fullName evidence="1">Uncharacterized protein</fullName>
    </submittedName>
</protein>
<dbReference type="EMBL" id="CP007128">
    <property type="protein sequence ID" value="AHG91047.1"/>
    <property type="molecule type" value="Genomic_DNA"/>
</dbReference>
<dbReference type="STRING" id="861299.J421_3510"/>
<reference evidence="1 2" key="1">
    <citation type="journal article" date="2014" name="Genome Announc.">
        <title>Genome Sequence and Methylome of Soil Bacterium Gemmatirosa kalamazoonensis KBS708T, a Member of the Rarely Cultivated Gemmatimonadetes Phylum.</title>
        <authorList>
            <person name="Debruyn J.M."/>
            <person name="Radosevich M."/>
            <person name="Wommack K.E."/>
            <person name="Polson S.W."/>
            <person name="Hauser L.J."/>
            <person name="Fawaz M.N."/>
            <person name="Korlach J."/>
            <person name="Tsai Y.C."/>
        </authorList>
    </citation>
    <scope>NUCLEOTIDE SEQUENCE [LARGE SCALE GENOMIC DNA]</scope>
    <source>
        <strain evidence="1 2">KBS708</strain>
    </source>
</reference>
<evidence type="ECO:0000313" key="1">
    <source>
        <dbReference type="EMBL" id="AHG91047.1"/>
    </source>
</evidence>